<dbReference type="KEGG" id="xcl:G4Z02_00720"/>
<dbReference type="Gene3D" id="3.40.50.620">
    <property type="entry name" value="HUPs"/>
    <property type="match status" value="1"/>
</dbReference>
<protein>
    <recommendedName>
        <fullName evidence="3">N-acetyltransferase domain-containing protein</fullName>
    </recommendedName>
</protein>
<dbReference type="RefSeq" id="WP_258877933.1">
    <property type="nucleotide sequence ID" value="NZ_CP048914.1"/>
</dbReference>
<dbReference type="GO" id="GO:0005524">
    <property type="term" value="F:ATP binding"/>
    <property type="evidence" value="ECO:0007669"/>
    <property type="project" value="UniProtKB-KW"/>
</dbReference>
<reference evidence="4 5" key="1">
    <citation type="submission" date="2020-02" db="EMBL/GenBank/DDBJ databases">
        <authorList>
            <person name="Zheng R.K."/>
            <person name="Sun C.M."/>
        </authorList>
    </citation>
    <scope>NUCLEOTIDE SEQUENCE [LARGE SCALE GENOMIC DNA]</scope>
    <source>
        <strain evidence="5">zrk13</strain>
    </source>
</reference>
<accession>A0A7L7KPY5</accession>
<evidence type="ECO:0000259" key="3">
    <source>
        <dbReference type="PROSITE" id="PS51186"/>
    </source>
</evidence>
<gene>
    <name evidence="4" type="ORF">G4Z02_00720</name>
</gene>
<dbReference type="PANTHER" id="PTHR40599">
    <property type="entry name" value="[CITRATE [PRO-3S]-LYASE] LIGASE"/>
    <property type="match status" value="1"/>
</dbReference>
<feature type="domain" description="N-acetyltransferase" evidence="3">
    <location>
        <begin position="1"/>
        <end position="124"/>
    </location>
</feature>
<keyword evidence="2" id="KW-0067">ATP-binding</keyword>
<dbReference type="InterPro" id="IPR000182">
    <property type="entry name" value="GNAT_dom"/>
</dbReference>
<organism evidence="4 5">
    <name type="scientific">Candidatus Xianfuyuplasma coldseepsis</name>
    <dbReference type="NCBI Taxonomy" id="2782163"/>
    <lineage>
        <taxon>Bacteria</taxon>
        <taxon>Bacillati</taxon>
        <taxon>Mycoplasmatota</taxon>
        <taxon>Mollicutes</taxon>
        <taxon>Candidatus Izemoplasmatales</taxon>
        <taxon>Candidatus Izemoplasmataceae</taxon>
        <taxon>Candidatus Xianfuyuplasma</taxon>
    </lineage>
</organism>
<dbReference type="PANTHER" id="PTHR40599:SF1">
    <property type="entry name" value="[CITRATE [PRO-3S]-LYASE] LIGASE"/>
    <property type="match status" value="1"/>
</dbReference>
<dbReference type="SMART" id="SM00764">
    <property type="entry name" value="Citrate_ly_lig"/>
    <property type="match status" value="1"/>
</dbReference>
<dbReference type="Proteomes" id="UP000514720">
    <property type="component" value="Chromosome"/>
</dbReference>
<dbReference type="SUPFAM" id="SSF55729">
    <property type="entry name" value="Acyl-CoA N-acyltransferases (Nat)"/>
    <property type="match status" value="1"/>
</dbReference>
<dbReference type="GO" id="GO:0016747">
    <property type="term" value="F:acyltransferase activity, transferring groups other than amino-acyl groups"/>
    <property type="evidence" value="ECO:0007669"/>
    <property type="project" value="InterPro"/>
</dbReference>
<dbReference type="SUPFAM" id="SSF52374">
    <property type="entry name" value="Nucleotidylyl transferase"/>
    <property type="match status" value="1"/>
</dbReference>
<keyword evidence="1" id="KW-0547">Nucleotide-binding</keyword>
<proteinExistence type="predicted"/>
<keyword evidence="5" id="KW-1185">Reference proteome</keyword>
<name>A0A7L7KPY5_9MOLU</name>
<dbReference type="InterPro" id="IPR014729">
    <property type="entry name" value="Rossmann-like_a/b/a_fold"/>
</dbReference>
<evidence type="ECO:0000313" key="5">
    <source>
        <dbReference type="Proteomes" id="UP000514720"/>
    </source>
</evidence>
<dbReference type="InterPro" id="IPR005216">
    <property type="entry name" value="Citrate_lyase_ligase"/>
</dbReference>
<dbReference type="PROSITE" id="PS51186">
    <property type="entry name" value="GNAT"/>
    <property type="match status" value="1"/>
</dbReference>
<dbReference type="GO" id="GO:0008771">
    <property type="term" value="F:[citrate (pro-3S)-lyase] ligase activity"/>
    <property type="evidence" value="ECO:0007669"/>
    <property type="project" value="InterPro"/>
</dbReference>
<evidence type="ECO:0000313" key="4">
    <source>
        <dbReference type="EMBL" id="QMS84322.1"/>
    </source>
</evidence>
<dbReference type="EMBL" id="CP048914">
    <property type="protein sequence ID" value="QMS84322.1"/>
    <property type="molecule type" value="Genomic_DNA"/>
</dbReference>
<dbReference type="InterPro" id="IPR016181">
    <property type="entry name" value="Acyl_CoA_acyltransferase"/>
</dbReference>
<dbReference type="InterPro" id="IPR013166">
    <property type="entry name" value="Citrate_lyase_ligase_C"/>
</dbReference>
<dbReference type="Pfam" id="PF08218">
    <property type="entry name" value="Citrate_ly_lig"/>
    <property type="match status" value="1"/>
</dbReference>
<evidence type="ECO:0000256" key="2">
    <source>
        <dbReference type="ARBA" id="ARBA00022840"/>
    </source>
</evidence>
<sequence>MFTIKEVILEEEKQQLIRFLHRYNLDYEFDITYSILVYDKDTIIATGSLANNIMKCFLVAPNYQQQNITNMMFHHMVHILEKRGVDHYFVFTLPQNESVFRSLHMKRVVQTMNTVLLEGGRYINDVLTELKTTYKIDDSPKAAVIINANPMTNGHLYLIETAARENKQVLVFVVSEDLSSFPFVDRFEIIQHATEHLLNVTVVPTLSYLVSKITFPKYFLKEDQLIKDEQTLVDVLVYKTYYTKIFNIKKRYLGDEPYSYNTNKYNQVLQDHLGQHIQIIPRKEHHKKPISASLVRKMIKAGKVEKIKSYVPQATYDYLHSEKGQKIISLIQSHTLGRH</sequence>
<evidence type="ECO:0000256" key="1">
    <source>
        <dbReference type="ARBA" id="ARBA00022741"/>
    </source>
</evidence>
<dbReference type="AlphaFoldDB" id="A0A7L7KPY5"/>